<feature type="domain" description="C2H2-type" evidence="14">
    <location>
        <begin position="526"/>
        <end position="554"/>
    </location>
</feature>
<dbReference type="SUPFAM" id="SSF47353">
    <property type="entry name" value="Retrovirus capsid dimerization domain-like"/>
    <property type="match status" value="1"/>
</dbReference>
<feature type="region of interest" description="Disordered" evidence="13">
    <location>
        <begin position="358"/>
        <end position="397"/>
    </location>
</feature>
<proteinExistence type="inferred from homology"/>
<evidence type="ECO:0000259" key="15">
    <source>
        <dbReference type="PROSITE" id="PS50804"/>
    </source>
</evidence>
<feature type="compositionally biased region" description="Basic and acidic residues" evidence="13">
    <location>
        <begin position="143"/>
        <end position="155"/>
    </location>
</feature>
<dbReference type="SMART" id="SM00431">
    <property type="entry name" value="SCAN"/>
    <property type="match status" value="1"/>
</dbReference>
<dbReference type="FunFam" id="3.30.160.60:FF:005126">
    <property type="match status" value="1"/>
</dbReference>
<feature type="compositionally biased region" description="Basic and acidic residues" evidence="13">
    <location>
        <begin position="363"/>
        <end position="382"/>
    </location>
</feature>
<evidence type="ECO:0000256" key="6">
    <source>
        <dbReference type="ARBA" id="ARBA00022833"/>
    </source>
</evidence>
<feature type="domain" description="C2H2-type" evidence="14">
    <location>
        <begin position="557"/>
        <end position="584"/>
    </location>
</feature>
<feature type="region of interest" description="Disordered" evidence="13">
    <location>
        <begin position="258"/>
        <end position="280"/>
    </location>
</feature>
<dbReference type="Pfam" id="PF01352">
    <property type="entry name" value="KRAB"/>
    <property type="match status" value="1"/>
</dbReference>
<dbReference type="STRING" id="127582.A0A2Y9E0G6"/>
<dbReference type="AlphaFoldDB" id="A0A2Y9E0G6"/>
<feature type="domain" description="KRAB" evidence="16">
    <location>
        <begin position="221"/>
        <end position="291"/>
    </location>
</feature>
<dbReference type="InterPro" id="IPR036236">
    <property type="entry name" value="Znf_C2H2_sf"/>
</dbReference>
<dbReference type="Proteomes" id="UP000248480">
    <property type="component" value="Unplaced"/>
</dbReference>
<dbReference type="SUPFAM" id="SSF57667">
    <property type="entry name" value="beta-beta-alpha zinc fingers"/>
    <property type="match status" value="3"/>
</dbReference>
<dbReference type="Pfam" id="PF00096">
    <property type="entry name" value="zf-C2H2"/>
    <property type="match status" value="4"/>
</dbReference>
<evidence type="ECO:0000259" key="14">
    <source>
        <dbReference type="PROSITE" id="PS50157"/>
    </source>
</evidence>
<keyword evidence="8" id="KW-0238">DNA-binding</keyword>
<feature type="region of interest" description="Disordered" evidence="13">
    <location>
        <begin position="1"/>
        <end position="40"/>
    </location>
</feature>
<keyword evidence="7" id="KW-0805">Transcription regulation</keyword>
<sequence>MPTALCPRVLAPKESEEPRKMRSPPGEKPSPQGELPSPESSRRLFRRFRYQEAAGPREALQRLWDLCRGWLRPERHTKEQILELLVLEQFLAILPREIQSWVRAQEPENGEQAVAAVETLEREPGRPWQWLKHSEDPVVIDDGDGHPDQEQDRLPTEPQSDLAKNQDAHPMALAEGTGLLSRPPGQLSGDPVSQDPSLLQEESWRDTQQVTAFQLPSNRVSPFKDMIFCFSEEDWSLLDPAQTGFYGEFIIGEDCGVSLPPSDPVSQPALSQGEESEPRVPELQDLQGKNVPQVSYLDFQSLQPFQIEERRKNEVQVPEFQTCQQVALSPSTYPAGGGALAPENGLNEEVSIEIVLSSSGDEDSQHSPHCPDEPRGATEKPRVLPTTHRSSSVGFTDVGGEVQASSKKSYVCPNCGKIFRWRVNFIRHLRSRKEQEQPHACSVCGQVFGDSEDLDGHLETHETQKPYTCSACGKSFRLNSHLLSHMRIHLQPGGLGPAEAKALGPPGAQGGSPSALLEKGKGKPGFKCCDCGRAFQRHDLLARHRSAAHAKAKAGAFQCRYCVKSFPQNYDLIRHERSHMKRRSKQALNSY</sequence>
<dbReference type="PANTHER" id="PTHR45935:SF15">
    <property type="entry name" value="SCAN BOX DOMAIN-CONTAINING PROTEIN"/>
    <property type="match status" value="1"/>
</dbReference>
<dbReference type="SUPFAM" id="SSF109640">
    <property type="entry name" value="KRAB domain (Kruppel-associated box)"/>
    <property type="match status" value="1"/>
</dbReference>
<dbReference type="GO" id="GO:0003677">
    <property type="term" value="F:DNA binding"/>
    <property type="evidence" value="ECO:0007669"/>
    <property type="project" value="UniProtKB-KW"/>
</dbReference>
<dbReference type="InterPro" id="IPR013087">
    <property type="entry name" value="Znf_C2H2_type"/>
</dbReference>
<dbReference type="Gene3D" id="1.10.4020.10">
    <property type="entry name" value="DNA breaking-rejoining enzymes"/>
    <property type="match status" value="1"/>
</dbReference>
<dbReference type="Gene3D" id="3.30.160.60">
    <property type="entry name" value="Classic Zinc Finger"/>
    <property type="match status" value="4"/>
</dbReference>
<evidence type="ECO:0000256" key="10">
    <source>
        <dbReference type="ARBA" id="ARBA00023242"/>
    </source>
</evidence>
<accession>A0A2Y9E0G6</accession>
<evidence type="ECO:0000256" key="1">
    <source>
        <dbReference type="ARBA" id="ARBA00004123"/>
    </source>
</evidence>
<keyword evidence="10 12" id="KW-0539">Nucleus</keyword>
<evidence type="ECO:0000256" key="9">
    <source>
        <dbReference type="ARBA" id="ARBA00023163"/>
    </source>
</evidence>
<dbReference type="InterPro" id="IPR036051">
    <property type="entry name" value="KRAB_dom_sf"/>
</dbReference>
<keyword evidence="5 11" id="KW-0863">Zinc-finger</keyword>
<feature type="compositionally biased region" description="Basic and acidic residues" evidence="13">
    <location>
        <begin position="11"/>
        <end position="20"/>
    </location>
</feature>
<dbReference type="PROSITE" id="PS00028">
    <property type="entry name" value="ZINC_FINGER_C2H2_1"/>
    <property type="match status" value="4"/>
</dbReference>
<evidence type="ECO:0000256" key="12">
    <source>
        <dbReference type="PROSITE-ProRule" id="PRU00187"/>
    </source>
</evidence>
<dbReference type="RefSeq" id="XP_004384830.1">
    <property type="nucleotide sequence ID" value="XM_004384773.2"/>
</dbReference>
<dbReference type="PROSITE" id="PS50804">
    <property type="entry name" value="SCAN_BOX"/>
    <property type="match status" value="1"/>
</dbReference>
<evidence type="ECO:0000256" key="13">
    <source>
        <dbReference type="SAM" id="MobiDB-lite"/>
    </source>
</evidence>
<dbReference type="InterPro" id="IPR050916">
    <property type="entry name" value="SCAN-C2H2_zinc_finger"/>
</dbReference>
<dbReference type="PANTHER" id="PTHR45935">
    <property type="entry name" value="PROTEIN ZBED8-RELATED"/>
    <property type="match status" value="1"/>
</dbReference>
<evidence type="ECO:0000256" key="5">
    <source>
        <dbReference type="ARBA" id="ARBA00022771"/>
    </source>
</evidence>
<dbReference type="SMART" id="SM00355">
    <property type="entry name" value="ZnF_C2H2"/>
    <property type="match status" value="5"/>
</dbReference>
<evidence type="ECO:0000256" key="4">
    <source>
        <dbReference type="ARBA" id="ARBA00022737"/>
    </source>
</evidence>
<feature type="domain" description="SCAN box" evidence="15">
    <location>
        <begin position="42"/>
        <end position="123"/>
    </location>
</feature>
<dbReference type="GeneID" id="101343458"/>
<dbReference type="InterPro" id="IPR038269">
    <property type="entry name" value="SCAN_sf"/>
</dbReference>
<organism evidence="17 18">
    <name type="scientific">Trichechus manatus latirostris</name>
    <name type="common">Florida manatee</name>
    <dbReference type="NCBI Taxonomy" id="127582"/>
    <lineage>
        <taxon>Eukaryota</taxon>
        <taxon>Metazoa</taxon>
        <taxon>Chordata</taxon>
        <taxon>Craniata</taxon>
        <taxon>Vertebrata</taxon>
        <taxon>Euteleostomi</taxon>
        <taxon>Mammalia</taxon>
        <taxon>Eutheria</taxon>
        <taxon>Afrotheria</taxon>
        <taxon>Sirenia</taxon>
        <taxon>Trichechidae</taxon>
        <taxon>Trichechus</taxon>
    </lineage>
</organism>
<dbReference type="InterPro" id="IPR001909">
    <property type="entry name" value="KRAB"/>
</dbReference>
<evidence type="ECO:0000256" key="7">
    <source>
        <dbReference type="ARBA" id="ARBA00023015"/>
    </source>
</evidence>
<dbReference type="FunCoup" id="A0A2Y9E0G6">
    <property type="interactions" value="1423"/>
</dbReference>
<dbReference type="CDD" id="cd07765">
    <property type="entry name" value="KRAB_A-box"/>
    <property type="match status" value="1"/>
</dbReference>
<keyword evidence="3" id="KW-0479">Metal-binding</keyword>
<evidence type="ECO:0000313" key="18">
    <source>
        <dbReference type="RefSeq" id="XP_004384830.1"/>
    </source>
</evidence>
<evidence type="ECO:0000256" key="2">
    <source>
        <dbReference type="ARBA" id="ARBA00006991"/>
    </source>
</evidence>
<dbReference type="PROSITE" id="PS50805">
    <property type="entry name" value="KRAB"/>
    <property type="match status" value="1"/>
</dbReference>
<reference evidence="18" key="1">
    <citation type="submission" date="2025-08" db="UniProtKB">
        <authorList>
            <consortium name="RefSeq"/>
        </authorList>
    </citation>
    <scope>IDENTIFICATION</scope>
</reference>
<keyword evidence="9" id="KW-0804">Transcription</keyword>
<feature type="region of interest" description="Disordered" evidence="13">
    <location>
        <begin position="126"/>
        <end position="163"/>
    </location>
</feature>
<keyword evidence="17" id="KW-1185">Reference proteome</keyword>
<dbReference type="GO" id="GO:0008270">
    <property type="term" value="F:zinc ion binding"/>
    <property type="evidence" value="ECO:0007669"/>
    <property type="project" value="UniProtKB-KW"/>
</dbReference>
<dbReference type="Pfam" id="PF02023">
    <property type="entry name" value="SCAN"/>
    <property type="match status" value="1"/>
</dbReference>
<gene>
    <name evidence="18" type="primary">ZNF496</name>
</gene>
<feature type="domain" description="C2H2-type" evidence="14">
    <location>
        <begin position="439"/>
        <end position="466"/>
    </location>
</feature>
<dbReference type="GO" id="GO:0006355">
    <property type="term" value="P:regulation of DNA-templated transcription"/>
    <property type="evidence" value="ECO:0007669"/>
    <property type="project" value="InterPro"/>
</dbReference>
<dbReference type="FunFam" id="3.30.160.60:FF:001511">
    <property type="entry name" value="Zinc finger protein 496"/>
    <property type="match status" value="1"/>
</dbReference>
<name>A0A2Y9E0G6_TRIMA</name>
<dbReference type="InParanoid" id="A0A2Y9E0G6"/>
<evidence type="ECO:0000256" key="8">
    <source>
        <dbReference type="ARBA" id="ARBA00023125"/>
    </source>
</evidence>
<feature type="domain" description="C2H2-type" evidence="14">
    <location>
        <begin position="467"/>
        <end position="489"/>
    </location>
</feature>
<protein>
    <submittedName>
        <fullName evidence="18">Zinc finger protein 496</fullName>
    </submittedName>
</protein>
<keyword evidence="4" id="KW-0677">Repeat</keyword>
<evidence type="ECO:0000256" key="11">
    <source>
        <dbReference type="PROSITE-ProRule" id="PRU00042"/>
    </source>
</evidence>
<dbReference type="CDD" id="cd07936">
    <property type="entry name" value="SCAN"/>
    <property type="match status" value="1"/>
</dbReference>
<dbReference type="CTD" id="84838"/>
<dbReference type="PROSITE" id="PS50157">
    <property type="entry name" value="ZINC_FINGER_C2H2_2"/>
    <property type="match status" value="5"/>
</dbReference>
<dbReference type="OrthoDB" id="6077919at2759"/>
<dbReference type="GO" id="GO:0005634">
    <property type="term" value="C:nucleus"/>
    <property type="evidence" value="ECO:0007669"/>
    <property type="project" value="UniProtKB-SubCell"/>
</dbReference>
<dbReference type="InterPro" id="IPR003309">
    <property type="entry name" value="SCAN_dom"/>
</dbReference>
<evidence type="ECO:0000313" key="17">
    <source>
        <dbReference type="Proteomes" id="UP000248480"/>
    </source>
</evidence>
<dbReference type="FunFam" id="1.10.4020.10:FF:000001">
    <property type="entry name" value="zinc finger protein 263 isoform X1"/>
    <property type="match status" value="1"/>
</dbReference>
<evidence type="ECO:0000256" key="3">
    <source>
        <dbReference type="ARBA" id="ARBA00022723"/>
    </source>
</evidence>
<comment type="similarity">
    <text evidence="2">Belongs to the krueppel C2H2-type zinc-finger protein family.</text>
</comment>
<evidence type="ECO:0000259" key="16">
    <source>
        <dbReference type="PROSITE" id="PS50805"/>
    </source>
</evidence>
<dbReference type="FunFam" id="3.30.160.60:FF:000212">
    <property type="entry name" value="zinc finger protein 382 isoform X2"/>
    <property type="match status" value="1"/>
</dbReference>
<feature type="domain" description="C2H2-type" evidence="14">
    <location>
        <begin position="410"/>
        <end position="438"/>
    </location>
</feature>
<comment type="subcellular location">
    <subcellularLocation>
        <location evidence="1 12">Nucleus</location>
    </subcellularLocation>
</comment>
<feature type="region of interest" description="Disordered" evidence="13">
    <location>
        <begin position="176"/>
        <end position="205"/>
    </location>
</feature>
<dbReference type="KEGG" id="tmu:101343458"/>
<keyword evidence="6" id="KW-0862">Zinc</keyword>